<proteinExistence type="predicted"/>
<evidence type="ECO:0000256" key="2">
    <source>
        <dbReference type="ARBA" id="ARBA00022448"/>
    </source>
</evidence>
<dbReference type="Pfam" id="PF00034">
    <property type="entry name" value="Cytochrom_C"/>
    <property type="match status" value="2"/>
</dbReference>
<keyword evidence="4 9" id="KW-0479">Metal-binding</keyword>
<keyword evidence="10" id="KW-0732">Signal</keyword>
<dbReference type="PIRSF" id="PIRSF000005">
    <property type="entry name" value="Cytochrome_c4"/>
    <property type="match status" value="1"/>
</dbReference>
<feature type="binding site" description="axial binding residue" evidence="9">
    <location>
        <position position="181"/>
    </location>
    <ligand>
        <name>heme c</name>
        <dbReference type="ChEBI" id="CHEBI:61717"/>
        <label>2</label>
    </ligand>
    <ligandPart>
        <name>Fe</name>
        <dbReference type="ChEBI" id="CHEBI:18248"/>
    </ligandPart>
</feature>
<evidence type="ECO:0000256" key="7">
    <source>
        <dbReference type="ARBA" id="ARBA00023004"/>
    </source>
</evidence>
<dbReference type="GO" id="GO:0042597">
    <property type="term" value="C:periplasmic space"/>
    <property type="evidence" value="ECO:0007669"/>
    <property type="project" value="UniProtKB-SubCell"/>
</dbReference>
<feature type="binding site" description="axial binding residue" evidence="9">
    <location>
        <position position="86"/>
    </location>
    <ligand>
        <name>heme c</name>
        <dbReference type="ChEBI" id="CHEBI:61717"/>
        <label>1</label>
    </ligand>
    <ligandPart>
        <name>Fe</name>
        <dbReference type="ChEBI" id="CHEBI:18248"/>
    </ligandPart>
</feature>
<evidence type="ECO:0000256" key="9">
    <source>
        <dbReference type="PIRSR" id="PIRSR000005-2"/>
    </source>
</evidence>
<feature type="chain" id="PRO_5001918473" evidence="10">
    <location>
        <begin position="23"/>
        <end position="220"/>
    </location>
</feature>
<evidence type="ECO:0000256" key="1">
    <source>
        <dbReference type="ARBA" id="ARBA00004418"/>
    </source>
</evidence>
<comment type="subcellular location">
    <subcellularLocation>
        <location evidence="1">Periplasm</location>
    </subcellularLocation>
</comment>
<evidence type="ECO:0000259" key="11">
    <source>
        <dbReference type="PROSITE" id="PS51007"/>
    </source>
</evidence>
<dbReference type="GO" id="GO:0005506">
    <property type="term" value="F:iron ion binding"/>
    <property type="evidence" value="ECO:0007669"/>
    <property type="project" value="InterPro"/>
</dbReference>
<name>A0A096HQQ7_COMTE</name>
<dbReference type="GO" id="GO:0020037">
    <property type="term" value="F:heme binding"/>
    <property type="evidence" value="ECO:0007669"/>
    <property type="project" value="InterPro"/>
</dbReference>
<keyword evidence="3 8" id="KW-0349">Heme</keyword>
<dbReference type="PANTHER" id="PTHR33751:SF9">
    <property type="entry name" value="CYTOCHROME C4"/>
    <property type="match status" value="1"/>
</dbReference>
<evidence type="ECO:0000256" key="4">
    <source>
        <dbReference type="ARBA" id="ARBA00022723"/>
    </source>
</evidence>
<dbReference type="InterPro" id="IPR050597">
    <property type="entry name" value="Cytochrome_c_Oxidase_Subunit"/>
</dbReference>
<evidence type="ECO:0000256" key="10">
    <source>
        <dbReference type="SAM" id="SignalP"/>
    </source>
</evidence>
<feature type="binding site" description="axial binding residue" evidence="9">
    <location>
        <position position="136"/>
    </location>
    <ligand>
        <name>heme c</name>
        <dbReference type="ChEBI" id="CHEBI:61717"/>
        <label>2</label>
    </ligand>
    <ligandPart>
        <name>Fe</name>
        <dbReference type="ChEBI" id="CHEBI:18248"/>
    </ligandPart>
</feature>
<evidence type="ECO:0000256" key="8">
    <source>
        <dbReference type="PIRSR" id="PIRSR000005-1"/>
    </source>
</evidence>
<dbReference type="PROSITE" id="PS51007">
    <property type="entry name" value="CYTC"/>
    <property type="match status" value="2"/>
</dbReference>
<evidence type="ECO:0000313" key="13">
    <source>
        <dbReference type="Proteomes" id="UP000029553"/>
    </source>
</evidence>
<evidence type="ECO:0000256" key="3">
    <source>
        <dbReference type="ARBA" id="ARBA00022617"/>
    </source>
</evidence>
<feature type="binding site" description="covalent" evidence="8">
    <location>
        <position position="135"/>
    </location>
    <ligand>
        <name>heme c</name>
        <dbReference type="ChEBI" id="CHEBI:61717"/>
        <label>2</label>
    </ligand>
</feature>
<keyword evidence="7 9" id="KW-0408">Iron</keyword>
<feature type="binding site" description="covalent" evidence="8">
    <location>
        <position position="39"/>
    </location>
    <ligand>
        <name>heme c</name>
        <dbReference type="ChEBI" id="CHEBI:61717"/>
        <label>1</label>
    </ligand>
</feature>
<feature type="signal peptide" evidence="10">
    <location>
        <begin position="1"/>
        <end position="22"/>
    </location>
</feature>
<dbReference type="SUPFAM" id="SSF46626">
    <property type="entry name" value="Cytochrome c"/>
    <property type="match status" value="2"/>
</dbReference>
<keyword evidence="2" id="KW-0813">Transport</keyword>
<accession>A0A096HQQ7</accession>
<feature type="binding site" description="covalent" evidence="8">
    <location>
        <position position="42"/>
    </location>
    <ligand>
        <name>heme c</name>
        <dbReference type="ChEBI" id="CHEBI:61717"/>
        <label>1</label>
    </ligand>
</feature>
<keyword evidence="5" id="KW-0574">Periplasm</keyword>
<evidence type="ECO:0000313" key="12">
    <source>
        <dbReference type="EMBL" id="KGH31307.1"/>
    </source>
</evidence>
<dbReference type="PANTHER" id="PTHR33751">
    <property type="entry name" value="CBB3-TYPE CYTOCHROME C OXIDASE SUBUNIT FIXP"/>
    <property type="match status" value="1"/>
</dbReference>
<keyword evidence="6" id="KW-0249">Electron transport</keyword>
<dbReference type="GO" id="GO:0009055">
    <property type="term" value="F:electron transfer activity"/>
    <property type="evidence" value="ECO:0007669"/>
    <property type="project" value="InterPro"/>
</dbReference>
<organism evidence="12 13">
    <name type="scientific">Comamonas testosteroni</name>
    <name type="common">Pseudomonas testosteroni</name>
    <dbReference type="NCBI Taxonomy" id="285"/>
    <lineage>
        <taxon>Bacteria</taxon>
        <taxon>Pseudomonadati</taxon>
        <taxon>Pseudomonadota</taxon>
        <taxon>Betaproteobacteria</taxon>
        <taxon>Burkholderiales</taxon>
        <taxon>Comamonadaceae</taxon>
        <taxon>Comamonas</taxon>
    </lineage>
</organism>
<comment type="PTM">
    <text evidence="8">Binds 2 heme c groups covalently per subunit.</text>
</comment>
<dbReference type="InterPro" id="IPR009056">
    <property type="entry name" value="Cyt_c-like_dom"/>
</dbReference>
<dbReference type="PATRIC" id="fig|285.51.peg.4611"/>
<protein>
    <submittedName>
        <fullName evidence="12">Cytochrome C</fullName>
    </submittedName>
</protein>
<evidence type="ECO:0000256" key="5">
    <source>
        <dbReference type="ARBA" id="ARBA00022764"/>
    </source>
</evidence>
<feature type="domain" description="Cytochrome c" evidence="11">
    <location>
        <begin position="109"/>
        <end position="204"/>
    </location>
</feature>
<dbReference type="Proteomes" id="UP000029553">
    <property type="component" value="Unassembled WGS sequence"/>
</dbReference>
<dbReference type="RefSeq" id="WP_034366246.1">
    <property type="nucleotide sequence ID" value="NZ_AWOR01000021.1"/>
</dbReference>
<sequence length="220" mass="23398">MIKTWTTVLAVVVASVTGAANAQAVKGDAKAGEGKIAMCIGCHGITGYQASFPEVYKVPMIGGQNEAYIVSALNAYKKGERKHPTMRGIADSLSEQDMADVAAFYAGHGKAKDGKAKEANPAVTALLQKGACFSCHGEGFSKPIDPSYPKVAGQYSDYVFRALQSYRTDGNPLIGRSNGVMAGIAKQFKSDELQQLAKYIGSLDSEMQVVAQPHFRLGQK</sequence>
<dbReference type="InterPro" id="IPR036909">
    <property type="entry name" value="Cyt_c-like_dom_sf"/>
</dbReference>
<dbReference type="AlphaFoldDB" id="A0A096HQQ7"/>
<evidence type="ECO:0000256" key="6">
    <source>
        <dbReference type="ARBA" id="ARBA00022982"/>
    </source>
</evidence>
<dbReference type="Gene3D" id="1.10.760.10">
    <property type="entry name" value="Cytochrome c-like domain"/>
    <property type="match status" value="2"/>
</dbReference>
<gene>
    <name evidence="12" type="ORF">P353_05335</name>
</gene>
<feature type="binding site" description="axial binding residue" evidence="9">
    <location>
        <position position="43"/>
    </location>
    <ligand>
        <name>heme c</name>
        <dbReference type="ChEBI" id="CHEBI:61717"/>
        <label>1</label>
    </ligand>
    <ligandPart>
        <name>Fe</name>
        <dbReference type="ChEBI" id="CHEBI:18248"/>
    </ligandPart>
</feature>
<dbReference type="InterPro" id="IPR024167">
    <property type="entry name" value="Cytochrome_c4-like"/>
</dbReference>
<feature type="domain" description="Cytochrome c" evidence="11">
    <location>
        <begin position="27"/>
        <end position="109"/>
    </location>
</feature>
<dbReference type="EMBL" id="AWOR01000021">
    <property type="protein sequence ID" value="KGH31307.1"/>
    <property type="molecule type" value="Genomic_DNA"/>
</dbReference>
<comment type="caution">
    <text evidence="12">The sequence shown here is derived from an EMBL/GenBank/DDBJ whole genome shotgun (WGS) entry which is preliminary data.</text>
</comment>
<feature type="binding site" description="covalent" evidence="8">
    <location>
        <position position="132"/>
    </location>
    <ligand>
        <name>heme c</name>
        <dbReference type="ChEBI" id="CHEBI:61717"/>
        <label>2</label>
    </ligand>
</feature>
<reference evidence="12 13" key="1">
    <citation type="submission" date="2013-09" db="EMBL/GenBank/DDBJ databases">
        <title>High correlation between genotypes and phenotypes of environmental bacteria Comamonas testosteroni strains.</title>
        <authorList>
            <person name="Liu L."/>
            <person name="Zhu W."/>
            <person name="Xia X."/>
            <person name="Xu B."/>
            <person name="Luo M."/>
            <person name="Wang G."/>
        </authorList>
    </citation>
    <scope>NUCLEOTIDE SEQUENCE [LARGE SCALE GENOMIC DNA]</scope>
    <source>
        <strain evidence="12 13">JL40</strain>
    </source>
</reference>